<dbReference type="InterPro" id="IPR023222">
    <property type="entry name" value="PsbQ-like_dom_sf"/>
</dbReference>
<keyword evidence="1" id="KW-0793">Thylakoid</keyword>
<sequence>MRRVAWLSGGALLCPRRFFPPSNLFSRLYCQLAPHWKRRQVIPLSLFCLVSLSFPSLSYAQREDTDYYIENVQQAINELQVLLSLVEKNRLEDFRLQLRSPPFHLLRKSCTQIYLKRTRKGSERRKQAESIYRQMLGDLEKADFLALQLERNSQKESQNKQVLIDSVESTMRHLQQFVQLIE</sequence>
<evidence type="ECO:0000313" key="2">
    <source>
        <dbReference type="EMBL" id="GJQ15712.1"/>
    </source>
</evidence>
<evidence type="ECO:0000256" key="1">
    <source>
        <dbReference type="ARBA" id="ARBA00023078"/>
    </source>
</evidence>
<dbReference type="Gene3D" id="1.20.120.290">
    <property type="entry name" value="Oxygen-evolving enhancer protein 3 (PsbQ), four-helix up-down bundle"/>
    <property type="match status" value="1"/>
</dbReference>
<reference evidence="2" key="1">
    <citation type="journal article" date="2022" name="Proc. Natl. Acad. Sci. U.S.A.">
        <title>Life cycle and functional genomics of the unicellular red alga Galdieria for elucidating algal and plant evolution and industrial use.</title>
        <authorList>
            <person name="Hirooka S."/>
            <person name="Itabashi T."/>
            <person name="Ichinose T.M."/>
            <person name="Onuma R."/>
            <person name="Fujiwara T."/>
            <person name="Yamashita S."/>
            <person name="Jong L.W."/>
            <person name="Tomita R."/>
            <person name="Iwane A.H."/>
            <person name="Miyagishima S.Y."/>
        </authorList>
    </citation>
    <scope>NUCLEOTIDE SEQUENCE</scope>
    <source>
        <strain evidence="2">NBRC 102759</strain>
    </source>
</reference>
<protein>
    <submittedName>
        <fullName evidence="2">Uncharacterized protein</fullName>
    </submittedName>
</protein>
<comment type="caution">
    <text evidence="2">The sequence shown here is derived from an EMBL/GenBank/DDBJ whole genome shotgun (WGS) entry which is preliminary data.</text>
</comment>
<dbReference type="EMBL" id="BQMJ01000073">
    <property type="protein sequence ID" value="GJQ15712.1"/>
    <property type="molecule type" value="Genomic_DNA"/>
</dbReference>
<gene>
    <name evidence="2" type="ORF">GpartN1_g7503.t1</name>
</gene>
<dbReference type="AlphaFoldDB" id="A0A9C7UUR6"/>
<reference evidence="2" key="2">
    <citation type="submission" date="2022-01" db="EMBL/GenBank/DDBJ databases">
        <authorList>
            <person name="Hirooka S."/>
            <person name="Miyagishima S.Y."/>
        </authorList>
    </citation>
    <scope>NUCLEOTIDE SEQUENCE</scope>
    <source>
        <strain evidence="2">NBRC 102759</strain>
    </source>
</reference>
<name>A0A9C7UUR6_9RHOD</name>
<accession>A0A9C7UUR6</accession>
<evidence type="ECO:0000313" key="3">
    <source>
        <dbReference type="Proteomes" id="UP001061958"/>
    </source>
</evidence>
<organism evidence="2 3">
    <name type="scientific">Galdieria partita</name>
    <dbReference type="NCBI Taxonomy" id="83374"/>
    <lineage>
        <taxon>Eukaryota</taxon>
        <taxon>Rhodophyta</taxon>
        <taxon>Bangiophyceae</taxon>
        <taxon>Galdieriales</taxon>
        <taxon>Galdieriaceae</taxon>
        <taxon>Galdieria</taxon>
    </lineage>
</organism>
<keyword evidence="3" id="KW-1185">Reference proteome</keyword>
<dbReference type="SUPFAM" id="SSF101112">
    <property type="entry name" value="Oxygen-evolving enhancer protein 3"/>
    <property type="match status" value="1"/>
</dbReference>
<dbReference type="Proteomes" id="UP001061958">
    <property type="component" value="Unassembled WGS sequence"/>
</dbReference>
<proteinExistence type="predicted"/>